<evidence type="ECO:0000256" key="2">
    <source>
        <dbReference type="ARBA" id="ARBA00023125"/>
    </source>
</evidence>
<dbReference type="SUPFAM" id="SSF46785">
    <property type="entry name" value="Winged helix' DNA-binding domain"/>
    <property type="match status" value="1"/>
</dbReference>
<dbReference type="InterPro" id="IPR010248">
    <property type="entry name" value="His_ut_repres"/>
</dbReference>
<dbReference type="GO" id="GO:0006547">
    <property type="term" value="P:L-histidine metabolic process"/>
    <property type="evidence" value="ECO:0007669"/>
    <property type="project" value="UniProtKB-UniRule"/>
</dbReference>
<dbReference type="EMBL" id="FNHG01000022">
    <property type="protein sequence ID" value="SDM78531.1"/>
    <property type="molecule type" value="Genomic_DNA"/>
</dbReference>
<keyword evidence="7" id="KW-1185">Reference proteome</keyword>
<dbReference type="PANTHER" id="PTHR44846">
    <property type="entry name" value="MANNOSYL-D-GLYCERATE TRANSPORT/METABOLISM SYSTEM REPRESSOR MNGR-RELATED"/>
    <property type="match status" value="1"/>
</dbReference>
<dbReference type="CDD" id="cd07377">
    <property type="entry name" value="WHTH_GntR"/>
    <property type="match status" value="1"/>
</dbReference>
<evidence type="ECO:0000259" key="5">
    <source>
        <dbReference type="PROSITE" id="PS50949"/>
    </source>
</evidence>
<evidence type="ECO:0000256" key="4">
    <source>
        <dbReference type="NCBIfam" id="TIGR02018"/>
    </source>
</evidence>
<dbReference type="FunFam" id="1.10.10.10:FF:000079">
    <property type="entry name" value="GntR family transcriptional regulator"/>
    <property type="match status" value="1"/>
</dbReference>
<dbReference type="PRINTS" id="PR00035">
    <property type="entry name" value="HTHGNTR"/>
</dbReference>
<dbReference type="GO" id="GO:0003677">
    <property type="term" value="F:DNA binding"/>
    <property type="evidence" value="ECO:0007669"/>
    <property type="project" value="UniProtKB-UniRule"/>
</dbReference>
<dbReference type="InterPro" id="IPR028978">
    <property type="entry name" value="Chorismate_lyase_/UTRA_dom_sf"/>
</dbReference>
<dbReference type="PANTHER" id="PTHR44846:SF16">
    <property type="entry name" value="TRANSCRIPTIONAL REGULATOR PHNF-RELATED"/>
    <property type="match status" value="1"/>
</dbReference>
<feature type="domain" description="HTH gntR-type" evidence="5">
    <location>
        <begin position="14"/>
        <end position="82"/>
    </location>
</feature>
<dbReference type="Proteomes" id="UP000199759">
    <property type="component" value="Unassembled WGS sequence"/>
</dbReference>
<dbReference type="SMART" id="SM00345">
    <property type="entry name" value="HTH_GNTR"/>
    <property type="match status" value="1"/>
</dbReference>
<dbReference type="InterPro" id="IPR036390">
    <property type="entry name" value="WH_DNA-bd_sf"/>
</dbReference>
<evidence type="ECO:0000313" key="7">
    <source>
        <dbReference type="Proteomes" id="UP000199759"/>
    </source>
</evidence>
<dbReference type="Pfam" id="PF07702">
    <property type="entry name" value="UTRA"/>
    <property type="match status" value="1"/>
</dbReference>
<dbReference type="InterPro" id="IPR000524">
    <property type="entry name" value="Tscrpt_reg_HTH_GntR"/>
</dbReference>
<dbReference type="NCBIfam" id="TIGR02018">
    <property type="entry name" value="his_ut_repres"/>
    <property type="match status" value="1"/>
</dbReference>
<dbReference type="GO" id="GO:0003700">
    <property type="term" value="F:DNA-binding transcription factor activity"/>
    <property type="evidence" value="ECO:0007669"/>
    <property type="project" value="UniProtKB-UniRule"/>
</dbReference>
<evidence type="ECO:0000256" key="1">
    <source>
        <dbReference type="ARBA" id="ARBA00023015"/>
    </source>
</evidence>
<accession>A0A1G9W2W1</accession>
<sequence>MSEWAGDLSLDGSGPVYDQIRRAILGNIRSGIWPPRHRIPAEAELAAHFGTARMTVNRALRELTEDGLIVRRRRTGSFVAQPPSPSAMLEIVDMSTAIPARGQTYGYQCLTDETVAASSERAAQLRLSPGAPVQHLVCLHTADGDVVELEERWINLALLPAAASQDFSTTTPGAWLLAATPWTAAEHTVSAINADTRLAKRLDIGPGEACLVLERRTFHNEAVVTLARLTHPGDRHVMTERFRPGD</sequence>
<organism evidence="6 7">
    <name type="scientific">Maricaulis salignorans</name>
    <dbReference type="NCBI Taxonomy" id="144026"/>
    <lineage>
        <taxon>Bacteria</taxon>
        <taxon>Pseudomonadati</taxon>
        <taxon>Pseudomonadota</taxon>
        <taxon>Alphaproteobacteria</taxon>
        <taxon>Maricaulales</taxon>
        <taxon>Maricaulaceae</taxon>
        <taxon>Maricaulis</taxon>
    </lineage>
</organism>
<evidence type="ECO:0000313" key="6">
    <source>
        <dbReference type="EMBL" id="SDM78531.1"/>
    </source>
</evidence>
<protein>
    <recommendedName>
        <fullName evidence="4">Histidine utilization repressor</fullName>
    </recommendedName>
</protein>
<dbReference type="Gene3D" id="1.10.10.10">
    <property type="entry name" value="Winged helix-like DNA-binding domain superfamily/Winged helix DNA-binding domain"/>
    <property type="match status" value="1"/>
</dbReference>
<reference evidence="6 7" key="1">
    <citation type="submission" date="2016-10" db="EMBL/GenBank/DDBJ databases">
        <authorList>
            <person name="de Groot N.N."/>
        </authorList>
    </citation>
    <scope>NUCLEOTIDE SEQUENCE [LARGE SCALE GENOMIC DNA]</scope>
    <source>
        <strain evidence="6 7">DSM 16077</strain>
    </source>
</reference>
<dbReference type="Pfam" id="PF00392">
    <property type="entry name" value="GntR"/>
    <property type="match status" value="1"/>
</dbReference>
<dbReference type="InterPro" id="IPR036388">
    <property type="entry name" value="WH-like_DNA-bd_sf"/>
</dbReference>
<proteinExistence type="predicted"/>
<dbReference type="RefSeq" id="WP_091771708.1">
    <property type="nucleotide sequence ID" value="NZ_FNHG01000022.1"/>
</dbReference>
<dbReference type="STRING" id="144026.SAMN04488568_1228"/>
<dbReference type="PROSITE" id="PS50949">
    <property type="entry name" value="HTH_GNTR"/>
    <property type="match status" value="1"/>
</dbReference>
<dbReference type="InterPro" id="IPR011663">
    <property type="entry name" value="UTRA"/>
</dbReference>
<name>A0A1G9W2W1_9PROT</name>
<dbReference type="SUPFAM" id="SSF64288">
    <property type="entry name" value="Chorismate lyase-like"/>
    <property type="match status" value="1"/>
</dbReference>
<dbReference type="AlphaFoldDB" id="A0A1G9W2W1"/>
<evidence type="ECO:0000256" key="3">
    <source>
        <dbReference type="ARBA" id="ARBA00023163"/>
    </source>
</evidence>
<dbReference type="Gene3D" id="3.40.1410.10">
    <property type="entry name" value="Chorismate lyase-like"/>
    <property type="match status" value="1"/>
</dbReference>
<gene>
    <name evidence="6" type="ORF">SAMN04488568_1228</name>
</gene>
<keyword evidence="2" id="KW-0238">DNA-binding</keyword>
<dbReference type="OrthoDB" id="9808698at2"/>
<keyword evidence="3" id="KW-0804">Transcription</keyword>
<dbReference type="SMART" id="SM00866">
    <property type="entry name" value="UTRA"/>
    <property type="match status" value="1"/>
</dbReference>
<dbReference type="InterPro" id="IPR050679">
    <property type="entry name" value="Bact_HTH_transcr_reg"/>
</dbReference>
<dbReference type="GO" id="GO:0045892">
    <property type="term" value="P:negative regulation of DNA-templated transcription"/>
    <property type="evidence" value="ECO:0007669"/>
    <property type="project" value="UniProtKB-UniRule"/>
</dbReference>
<keyword evidence="1" id="KW-0805">Transcription regulation</keyword>